<comment type="caution">
    <text evidence="2">The sequence shown here is derived from an EMBL/GenBank/DDBJ whole genome shotgun (WGS) entry which is preliminary data.</text>
</comment>
<evidence type="ECO:0000256" key="1">
    <source>
        <dbReference type="SAM" id="MobiDB-lite"/>
    </source>
</evidence>
<dbReference type="RefSeq" id="XP_024705052.1">
    <property type="nucleotide sequence ID" value="XM_024853313.1"/>
</dbReference>
<evidence type="ECO:0000313" key="3">
    <source>
        <dbReference type="Proteomes" id="UP000234275"/>
    </source>
</evidence>
<feature type="region of interest" description="Disordered" evidence="1">
    <location>
        <begin position="93"/>
        <end position="114"/>
    </location>
</feature>
<feature type="compositionally biased region" description="Basic and acidic residues" evidence="1">
    <location>
        <begin position="100"/>
        <end position="110"/>
    </location>
</feature>
<reference evidence="2 3" key="1">
    <citation type="submission" date="2016-12" db="EMBL/GenBank/DDBJ databases">
        <title>The genomes of Aspergillus section Nigri reveals drivers in fungal speciation.</title>
        <authorList>
            <consortium name="DOE Joint Genome Institute"/>
            <person name="Vesth T.C."/>
            <person name="Nybo J."/>
            <person name="Theobald S."/>
            <person name="Brandl J."/>
            <person name="Frisvad J.C."/>
            <person name="Nielsen K.F."/>
            <person name="Lyhne E.K."/>
            <person name="Kogle M.E."/>
            <person name="Kuo A."/>
            <person name="Riley R."/>
            <person name="Clum A."/>
            <person name="Nolan M."/>
            <person name="Lipzen A."/>
            <person name="Salamov A."/>
            <person name="Henrissat B."/>
            <person name="Wiebenga A."/>
            <person name="De Vries R.P."/>
            <person name="Grigoriev I.V."/>
            <person name="Mortensen U.H."/>
            <person name="Andersen M.R."/>
            <person name="Baker S.E."/>
        </authorList>
    </citation>
    <scope>NUCLEOTIDE SEQUENCE [LARGE SCALE GENOMIC DNA]</scope>
    <source>
        <strain evidence="2 3">IBT 23096</strain>
    </source>
</reference>
<dbReference type="GeneID" id="36561011"/>
<sequence length="169" mass="19049">MCCIESRRKWLTVRERSSRIYRNSRALETLPERQYKVFPSQNFRVLTNESPEESVGPRNIVGPHNKLVESVLSSAPSKVLDRATHFGIAPRTTALSNGRPTDHTIPDEPPSRAGLSRNGRISRFSAAHLCFNDIFVCPETWQASFGSAVDPWSLHLDVVLTRHPSRSNL</sequence>
<organism evidence="2 3">
    <name type="scientific">Aspergillus steynii IBT 23096</name>
    <dbReference type="NCBI Taxonomy" id="1392250"/>
    <lineage>
        <taxon>Eukaryota</taxon>
        <taxon>Fungi</taxon>
        <taxon>Dikarya</taxon>
        <taxon>Ascomycota</taxon>
        <taxon>Pezizomycotina</taxon>
        <taxon>Eurotiomycetes</taxon>
        <taxon>Eurotiomycetidae</taxon>
        <taxon>Eurotiales</taxon>
        <taxon>Aspergillaceae</taxon>
        <taxon>Aspergillus</taxon>
        <taxon>Aspergillus subgen. Circumdati</taxon>
    </lineage>
</organism>
<dbReference type="EMBL" id="MSFO01000004">
    <property type="protein sequence ID" value="PLB49750.1"/>
    <property type="molecule type" value="Genomic_DNA"/>
</dbReference>
<dbReference type="VEuPathDB" id="FungiDB:P170DRAFT_476037"/>
<dbReference type="AlphaFoldDB" id="A0A2I2GA50"/>
<evidence type="ECO:0000313" key="2">
    <source>
        <dbReference type="EMBL" id="PLB49750.1"/>
    </source>
</evidence>
<proteinExistence type="predicted"/>
<name>A0A2I2GA50_9EURO</name>
<keyword evidence="3" id="KW-1185">Reference proteome</keyword>
<gene>
    <name evidence="2" type="ORF">P170DRAFT_476037</name>
</gene>
<protein>
    <submittedName>
        <fullName evidence="2">Uncharacterized protein</fullName>
    </submittedName>
</protein>
<dbReference type="Proteomes" id="UP000234275">
    <property type="component" value="Unassembled WGS sequence"/>
</dbReference>
<accession>A0A2I2GA50</accession>